<dbReference type="InterPro" id="IPR013024">
    <property type="entry name" value="GGCT-like"/>
</dbReference>
<dbReference type="GO" id="GO:0006751">
    <property type="term" value="P:glutathione catabolic process"/>
    <property type="evidence" value="ECO:0007669"/>
    <property type="project" value="InterPro"/>
</dbReference>
<evidence type="ECO:0000313" key="4">
    <source>
        <dbReference type="Proteomes" id="UP000325161"/>
    </source>
</evidence>
<dbReference type="OrthoDB" id="9795692at2"/>
<keyword evidence="4" id="KW-1185">Reference proteome</keyword>
<evidence type="ECO:0000256" key="2">
    <source>
        <dbReference type="ARBA" id="ARBA00023239"/>
    </source>
</evidence>
<dbReference type="GO" id="GO:0005737">
    <property type="term" value="C:cytoplasm"/>
    <property type="evidence" value="ECO:0007669"/>
    <property type="project" value="TreeGrafter"/>
</dbReference>
<organism evidence="3 4">
    <name type="scientific">Pigmentiphaga aceris</name>
    <dbReference type="NCBI Taxonomy" id="1940612"/>
    <lineage>
        <taxon>Bacteria</taxon>
        <taxon>Pseudomonadati</taxon>
        <taxon>Pseudomonadota</taxon>
        <taxon>Betaproteobacteria</taxon>
        <taxon>Burkholderiales</taxon>
        <taxon>Alcaligenaceae</taxon>
        <taxon>Pigmentiphaga</taxon>
    </lineage>
</organism>
<protein>
    <recommendedName>
        <fullName evidence="1">glutathione-specific gamma-glutamylcyclotransferase</fullName>
        <ecNumber evidence="1">4.3.2.7</ecNumber>
    </recommendedName>
</protein>
<accession>A0A5C0AVB8</accession>
<dbReference type="InterPro" id="IPR036568">
    <property type="entry name" value="GGCT-like_sf"/>
</dbReference>
<dbReference type="Pfam" id="PF04752">
    <property type="entry name" value="ChaC"/>
    <property type="match status" value="1"/>
</dbReference>
<dbReference type="PANTHER" id="PTHR12192">
    <property type="entry name" value="CATION TRANSPORT PROTEIN CHAC-RELATED"/>
    <property type="match status" value="1"/>
</dbReference>
<dbReference type="CDD" id="cd06661">
    <property type="entry name" value="GGCT_like"/>
    <property type="match status" value="1"/>
</dbReference>
<dbReference type="GO" id="GO:0061928">
    <property type="term" value="F:glutathione specific gamma-glutamylcyclotransferase activity"/>
    <property type="evidence" value="ECO:0007669"/>
    <property type="project" value="UniProtKB-EC"/>
</dbReference>
<proteinExistence type="predicted"/>
<dbReference type="KEGG" id="pacr:FXN63_05140"/>
<sequence length="216" mass="23578">MTPSDSISGTAPACALPPGVLLTDAQRDASMESALAHWNLTDDLWVFAYGSLIWNPGFDHVERLAGTIRGYHRDLCLWSRVNRGTPDSPGLVFGLDRGGACRGIAYRVAHTNVPTTFKALWQREMLSGSYLPRWLDCQTATGVVRCLCFVMNRRSSGYAGDICREELLAAVRRGKGRYGPCTDYVLNTAHALREHGIRDVQLEQIAAALAAVSPAA</sequence>
<dbReference type="EC" id="4.3.2.7" evidence="1"/>
<dbReference type="Proteomes" id="UP000325161">
    <property type="component" value="Chromosome"/>
</dbReference>
<dbReference type="RefSeq" id="WP_148813447.1">
    <property type="nucleotide sequence ID" value="NZ_CP043046.1"/>
</dbReference>
<keyword evidence="2" id="KW-0456">Lyase</keyword>
<keyword evidence="3" id="KW-0808">Transferase</keyword>
<gene>
    <name evidence="3" type="ORF">FXN63_05140</name>
</gene>
<name>A0A5C0AVB8_9BURK</name>
<dbReference type="PANTHER" id="PTHR12192:SF2">
    <property type="entry name" value="GLUTATHIONE-SPECIFIC GAMMA-GLUTAMYLCYCLOTRANSFERASE 2"/>
    <property type="match status" value="1"/>
</dbReference>
<dbReference type="EMBL" id="CP043046">
    <property type="protein sequence ID" value="QEI05293.1"/>
    <property type="molecule type" value="Genomic_DNA"/>
</dbReference>
<reference evidence="3 4" key="1">
    <citation type="submission" date="2019-08" db="EMBL/GenBank/DDBJ databases">
        <title>Amphibian skin-associated Pigmentiphaga: genome sequence and occurrence across geography and hosts.</title>
        <authorList>
            <person name="Bletz M.C."/>
            <person name="Bunk B."/>
            <person name="Sproeer C."/>
            <person name="Biwer P."/>
            <person name="Reiter S."/>
            <person name="Rabemananjara F.C.E."/>
            <person name="Schulz S."/>
            <person name="Overmann J."/>
            <person name="Vences M."/>
        </authorList>
    </citation>
    <scope>NUCLEOTIDE SEQUENCE [LARGE SCALE GENOMIC DNA]</scope>
    <source>
        <strain evidence="3 4">Mada1488</strain>
    </source>
</reference>
<dbReference type="GO" id="GO:0016740">
    <property type="term" value="F:transferase activity"/>
    <property type="evidence" value="ECO:0007669"/>
    <property type="project" value="UniProtKB-KW"/>
</dbReference>
<dbReference type="SUPFAM" id="SSF110857">
    <property type="entry name" value="Gamma-glutamyl cyclotransferase-like"/>
    <property type="match status" value="1"/>
</dbReference>
<dbReference type="InterPro" id="IPR006840">
    <property type="entry name" value="ChaC"/>
</dbReference>
<evidence type="ECO:0000313" key="3">
    <source>
        <dbReference type="EMBL" id="QEI05293.1"/>
    </source>
</evidence>
<dbReference type="AlphaFoldDB" id="A0A5C0AVB8"/>
<dbReference type="Gene3D" id="3.10.490.10">
    <property type="entry name" value="Gamma-glutamyl cyclotransferase-like"/>
    <property type="match status" value="1"/>
</dbReference>
<evidence type="ECO:0000256" key="1">
    <source>
        <dbReference type="ARBA" id="ARBA00012344"/>
    </source>
</evidence>